<keyword evidence="1" id="KW-0732">Signal</keyword>
<feature type="chain" id="PRO_5042529749" evidence="1">
    <location>
        <begin position="22"/>
        <end position="375"/>
    </location>
</feature>
<evidence type="ECO:0000313" key="2">
    <source>
        <dbReference type="EMBL" id="NWD44973.1"/>
    </source>
</evidence>
<gene>
    <name evidence="2" type="ORF">HX826_24145</name>
</gene>
<dbReference type="Pfam" id="PF06551">
    <property type="entry name" value="DUF1120"/>
    <property type="match status" value="1"/>
</dbReference>
<sequence length="375" mass="39919">MKRLLLLGLALGAIVQARAHAEECQLTLSQSRLDFGVMNRAVQRNPGAEIVLGERRLSLNLNCPTPTDMHVFYRALAATAERYRFTERGSYRVHISDAVLDGQAVELGLTGGQGQAPSARGRTLDWRPDQAIVPLRDGAPTTGSSFSAQLQVNAWAQADATQVRDAVTWEATGLIDAVATGRARELSVQAGFAPAACETTLSNGGIIDFGRMWAKSLNADKETGLASRSLLLSIGCDGPTHFAVRMHDNRKGSATGGTDETAYGLGVDDSRNKIGRYFLYFDPFDLRADALPQVYRTDSTTGGAAWSSSSAYPIPIGSSSLLGFTAIPGSNAGPTAIQNLSGQVSVRAVLSPMNSLDLRTEVLLDGSGTIEIIYL</sequence>
<proteinExistence type="predicted"/>
<dbReference type="InterPro" id="IPR010546">
    <property type="entry name" value="DUF1120"/>
</dbReference>
<name>A0AAJ3H7B4_9PSED</name>
<dbReference type="RefSeq" id="WP_177027057.1">
    <property type="nucleotide sequence ID" value="NZ_JACAQR010000034.1"/>
</dbReference>
<feature type="signal peptide" evidence="1">
    <location>
        <begin position="1"/>
        <end position="21"/>
    </location>
</feature>
<dbReference type="Proteomes" id="UP000546584">
    <property type="component" value="Unassembled WGS sequence"/>
</dbReference>
<dbReference type="EMBL" id="JACAQR010000034">
    <property type="protein sequence ID" value="NWD44973.1"/>
    <property type="molecule type" value="Genomic_DNA"/>
</dbReference>
<reference evidence="2 3" key="1">
    <citation type="submission" date="2020-04" db="EMBL/GenBank/DDBJ databases">
        <title>Molecular characterization of pseudomonads from Agaricus bisporus reveal novel blotch 2 pathogens in Western Europe.</title>
        <authorList>
            <person name="Taparia T."/>
            <person name="Krijger M."/>
            <person name="Haynes E."/>
            <person name="Elpinstone J.G."/>
            <person name="Noble R."/>
            <person name="Van Der Wolf J."/>
        </authorList>
    </citation>
    <scope>NUCLEOTIDE SEQUENCE [LARGE SCALE GENOMIC DNA]</scope>
    <source>
        <strain evidence="2 3">IPO3753</strain>
    </source>
</reference>
<organism evidence="2 3">
    <name type="scientific">Pseudomonas yamanorum</name>
    <dbReference type="NCBI Taxonomy" id="515393"/>
    <lineage>
        <taxon>Bacteria</taxon>
        <taxon>Pseudomonadati</taxon>
        <taxon>Pseudomonadota</taxon>
        <taxon>Gammaproteobacteria</taxon>
        <taxon>Pseudomonadales</taxon>
        <taxon>Pseudomonadaceae</taxon>
        <taxon>Pseudomonas</taxon>
    </lineage>
</organism>
<accession>A0AAJ3H7B4</accession>
<dbReference type="AlphaFoldDB" id="A0AAJ3H7B4"/>
<evidence type="ECO:0000256" key="1">
    <source>
        <dbReference type="SAM" id="SignalP"/>
    </source>
</evidence>
<evidence type="ECO:0000313" key="3">
    <source>
        <dbReference type="Proteomes" id="UP000546584"/>
    </source>
</evidence>
<comment type="caution">
    <text evidence="2">The sequence shown here is derived from an EMBL/GenBank/DDBJ whole genome shotgun (WGS) entry which is preliminary data.</text>
</comment>
<protein>
    <submittedName>
        <fullName evidence="2">DUF1120 domain-containing protein</fullName>
    </submittedName>
</protein>